<reference evidence="1" key="1">
    <citation type="submission" date="2023-06" db="EMBL/GenBank/DDBJ databases">
        <title>Genome-scale phylogeny and comparative genomics of the fungal order Sordariales.</title>
        <authorList>
            <consortium name="Lawrence Berkeley National Laboratory"/>
            <person name="Hensen N."/>
            <person name="Bonometti L."/>
            <person name="Westerberg I."/>
            <person name="Brannstrom I.O."/>
            <person name="Guillou S."/>
            <person name="Cros-Aarteil S."/>
            <person name="Calhoun S."/>
            <person name="Haridas S."/>
            <person name="Kuo A."/>
            <person name="Mondo S."/>
            <person name="Pangilinan J."/>
            <person name="Riley R."/>
            <person name="Labutti K."/>
            <person name="Andreopoulos B."/>
            <person name="Lipzen A."/>
            <person name="Chen C."/>
            <person name="Yanf M."/>
            <person name="Daum C."/>
            <person name="Ng V."/>
            <person name="Clum A."/>
            <person name="Steindorff A."/>
            <person name="Ohm R."/>
            <person name="Martin F."/>
            <person name="Silar P."/>
            <person name="Natvig D."/>
            <person name="Lalanne C."/>
            <person name="Gautier V."/>
            <person name="Ament-Velasquez S.L."/>
            <person name="Kruys A."/>
            <person name="Hutchinson M.I."/>
            <person name="Powell A.J."/>
            <person name="Barry K."/>
            <person name="Miller A.N."/>
            <person name="Grigoriev I.V."/>
            <person name="Debuchy R."/>
            <person name="Gladieux P."/>
            <person name="Thoren M.H."/>
            <person name="Johannesson H."/>
        </authorList>
    </citation>
    <scope>NUCLEOTIDE SEQUENCE</scope>
    <source>
        <strain evidence="1">CBS 606.72</strain>
    </source>
</reference>
<name>A0AA39WZ95_9PEZI</name>
<sequence>MPGHAMDPPASQAQSSTDPAHDAAYAWAQDFQEFCNGLKDLLLHPDLSHTAKICRIDDFFHDTLHHPILQRVCQRLSLAMCVRSPQGNSAQAIPLDILNVLWEVFQADQELFSVIEKLKTLPIGTPDEEAKLTTSLATACCLSAQLADE</sequence>
<evidence type="ECO:0000313" key="1">
    <source>
        <dbReference type="EMBL" id="KAK0624363.1"/>
    </source>
</evidence>
<dbReference type="Proteomes" id="UP001175000">
    <property type="component" value="Unassembled WGS sequence"/>
</dbReference>
<gene>
    <name evidence="1" type="ORF">B0T14DRAFT_565642</name>
</gene>
<dbReference type="EMBL" id="JAULSU010000003">
    <property type="protein sequence ID" value="KAK0624363.1"/>
    <property type="molecule type" value="Genomic_DNA"/>
</dbReference>
<accession>A0AA39WZ95</accession>
<protein>
    <submittedName>
        <fullName evidence="1">Uncharacterized protein</fullName>
    </submittedName>
</protein>
<dbReference type="AlphaFoldDB" id="A0AA39WZ95"/>
<evidence type="ECO:0000313" key="2">
    <source>
        <dbReference type="Proteomes" id="UP001175000"/>
    </source>
</evidence>
<comment type="caution">
    <text evidence="1">The sequence shown here is derived from an EMBL/GenBank/DDBJ whole genome shotgun (WGS) entry which is preliminary data.</text>
</comment>
<organism evidence="1 2">
    <name type="scientific">Immersiella caudata</name>
    <dbReference type="NCBI Taxonomy" id="314043"/>
    <lineage>
        <taxon>Eukaryota</taxon>
        <taxon>Fungi</taxon>
        <taxon>Dikarya</taxon>
        <taxon>Ascomycota</taxon>
        <taxon>Pezizomycotina</taxon>
        <taxon>Sordariomycetes</taxon>
        <taxon>Sordariomycetidae</taxon>
        <taxon>Sordariales</taxon>
        <taxon>Lasiosphaeriaceae</taxon>
        <taxon>Immersiella</taxon>
    </lineage>
</organism>
<proteinExistence type="predicted"/>
<keyword evidence="2" id="KW-1185">Reference proteome</keyword>